<dbReference type="InterPro" id="IPR000257">
    <property type="entry name" value="Uroporphyrinogen_deCOase"/>
</dbReference>
<dbReference type="eggNOG" id="COG0407">
    <property type="taxonomic scope" value="Bacteria"/>
</dbReference>
<dbReference type="Pfam" id="PF01208">
    <property type="entry name" value="URO-D"/>
    <property type="match status" value="1"/>
</dbReference>
<dbReference type="SUPFAM" id="SSF51726">
    <property type="entry name" value="UROD/MetE-like"/>
    <property type="match status" value="1"/>
</dbReference>
<accession>H0UIF6</accession>
<dbReference type="Proteomes" id="UP000003806">
    <property type="component" value="Chromosome"/>
</dbReference>
<feature type="domain" description="Uroporphyrinogen decarboxylase (URO-D)" evidence="1">
    <location>
        <begin position="7"/>
        <end position="344"/>
    </location>
</feature>
<dbReference type="Gene3D" id="3.20.20.210">
    <property type="match status" value="1"/>
</dbReference>
<dbReference type="PANTHER" id="PTHR47099:SF1">
    <property type="entry name" value="METHYLCOBAMIDE:COM METHYLTRANSFERASE MTBA"/>
    <property type="match status" value="1"/>
</dbReference>
<evidence type="ECO:0000259" key="1">
    <source>
        <dbReference type="Pfam" id="PF01208"/>
    </source>
</evidence>
<gene>
    <name evidence="2" type="ORF">JonanDRAFT_0239</name>
</gene>
<dbReference type="PANTHER" id="PTHR47099">
    <property type="entry name" value="METHYLCOBAMIDE:COM METHYLTRANSFERASE MTBA"/>
    <property type="match status" value="1"/>
</dbReference>
<dbReference type="InterPro" id="IPR038071">
    <property type="entry name" value="UROD/MetE-like_sf"/>
</dbReference>
<sequence>MYKDEMTPKERMTAFAKGEPMDRLPCVLNAGVTMSSIIGATCKQYVFDPDVMVETETAMFNRYRHDSVGISITLRGMAEAMGSVMNYPEDNISLLEKPVVEKPEDVDNLTIVDAHKDGKMPLVLDALQRLRDRIGKEGNVGAGMAGPFSVAASVVGTENLLRWMVKKPEVVHKVMDMVTLCNEQYIKAVGELGFKGVSFSDPVSSTSLLKVKQFKEFSLPYLTRNIAHVKQYCGSKPMVHICGTSKALWRDCVEAGIGTFSLDNIEDLAEAKEIMGKDVVITGNVPPVDVMLYGDREMIRKSVRECIRKAWDSPKGYILSTGCQIPKGTSLENLEYFMEAGREYGHFPLDFDKLNED</sequence>
<organism evidence="2 3">
    <name type="scientific">Jonquetella anthropi DSM 22815</name>
    <dbReference type="NCBI Taxonomy" id="885272"/>
    <lineage>
        <taxon>Bacteria</taxon>
        <taxon>Thermotogati</taxon>
        <taxon>Synergistota</taxon>
        <taxon>Synergistia</taxon>
        <taxon>Synergistales</taxon>
        <taxon>Dethiosulfovibrionaceae</taxon>
        <taxon>Jonquetella</taxon>
    </lineage>
</organism>
<dbReference type="GO" id="GO:0006779">
    <property type="term" value="P:porphyrin-containing compound biosynthetic process"/>
    <property type="evidence" value="ECO:0007669"/>
    <property type="project" value="InterPro"/>
</dbReference>
<dbReference type="EMBL" id="CM001376">
    <property type="protein sequence ID" value="EHM12664.1"/>
    <property type="molecule type" value="Genomic_DNA"/>
</dbReference>
<dbReference type="HOGENOM" id="CLU_040933_2_0_0"/>
<name>H0UIF6_9BACT</name>
<dbReference type="OrthoDB" id="9780425at2"/>
<dbReference type="STRING" id="885272.JonanDRAFT_0239"/>
<dbReference type="InterPro" id="IPR052024">
    <property type="entry name" value="Methanogen_methyltrans"/>
</dbReference>
<evidence type="ECO:0000313" key="2">
    <source>
        <dbReference type="EMBL" id="EHM12664.1"/>
    </source>
</evidence>
<proteinExistence type="predicted"/>
<dbReference type="GO" id="GO:0004853">
    <property type="term" value="F:uroporphyrinogen decarboxylase activity"/>
    <property type="evidence" value="ECO:0007669"/>
    <property type="project" value="InterPro"/>
</dbReference>
<protein>
    <submittedName>
        <fullName evidence="2">Uroporphyrinogen-III decarboxylase</fullName>
    </submittedName>
</protein>
<dbReference type="AlphaFoldDB" id="H0UIF6"/>
<dbReference type="CDD" id="cd03465">
    <property type="entry name" value="URO-D_like"/>
    <property type="match status" value="1"/>
</dbReference>
<reference evidence="2 3" key="1">
    <citation type="submission" date="2011-11" db="EMBL/GenBank/DDBJ databases">
        <title>The Noncontiguous Finished genome of Jonquetella anthropi DSM 22815.</title>
        <authorList>
            <consortium name="US DOE Joint Genome Institute (JGI-PGF)"/>
            <person name="Lucas S."/>
            <person name="Copeland A."/>
            <person name="Lapidus A."/>
            <person name="Glavina del Rio T."/>
            <person name="Dalin E."/>
            <person name="Tice H."/>
            <person name="Bruce D."/>
            <person name="Goodwin L."/>
            <person name="Pitluck S."/>
            <person name="Peters L."/>
            <person name="Mikhailova N."/>
            <person name="Held B."/>
            <person name="Kyrpides N."/>
            <person name="Mavromatis K."/>
            <person name="Ivanova N."/>
            <person name="Markowitz V."/>
            <person name="Cheng J.-F."/>
            <person name="Hugenholtz P."/>
            <person name="Woyke T."/>
            <person name="Wu D."/>
            <person name="Gronow S."/>
            <person name="Wellnitz S."/>
            <person name="Brambilla E."/>
            <person name="Klenk H.-P."/>
            <person name="Eisen J.A."/>
        </authorList>
    </citation>
    <scope>NUCLEOTIDE SEQUENCE [LARGE SCALE GENOMIC DNA]</scope>
    <source>
        <strain evidence="2 3">DSM 22815</strain>
    </source>
</reference>
<dbReference type="RefSeq" id="WP_008522455.1">
    <property type="nucleotide sequence ID" value="NZ_CM001376.1"/>
</dbReference>
<evidence type="ECO:0000313" key="3">
    <source>
        <dbReference type="Proteomes" id="UP000003806"/>
    </source>
</evidence>
<keyword evidence="3" id="KW-1185">Reference proteome</keyword>